<name>A8FXQ4_SHESH</name>
<keyword evidence="3" id="KW-1185">Reference proteome</keyword>
<dbReference type="eggNOG" id="ENOG5031J33">
    <property type="taxonomic scope" value="Bacteria"/>
</dbReference>
<dbReference type="AlphaFoldDB" id="A8FXQ4"/>
<keyword evidence="1" id="KW-0812">Transmembrane</keyword>
<reference evidence="2 3" key="1">
    <citation type="submission" date="2007-08" db="EMBL/GenBank/DDBJ databases">
        <title>Complete sequence of Shewanella sediminis HAW-EB3.</title>
        <authorList>
            <consortium name="US DOE Joint Genome Institute"/>
            <person name="Copeland A."/>
            <person name="Lucas S."/>
            <person name="Lapidus A."/>
            <person name="Barry K."/>
            <person name="Glavina del Rio T."/>
            <person name="Dalin E."/>
            <person name="Tice H."/>
            <person name="Pitluck S."/>
            <person name="Chertkov O."/>
            <person name="Brettin T."/>
            <person name="Bruce D."/>
            <person name="Detter J.C."/>
            <person name="Han C."/>
            <person name="Schmutz J."/>
            <person name="Larimer F."/>
            <person name="Land M."/>
            <person name="Hauser L."/>
            <person name="Kyrpides N."/>
            <person name="Kim E."/>
            <person name="Zhao J.-S."/>
            <person name="Richardson P."/>
        </authorList>
    </citation>
    <scope>NUCLEOTIDE SEQUENCE [LARGE SCALE GENOMIC DNA]</scope>
    <source>
        <strain evidence="2 3">HAW-EB3</strain>
    </source>
</reference>
<proteinExistence type="predicted"/>
<dbReference type="EMBL" id="CP000821">
    <property type="protein sequence ID" value="ABV37627.1"/>
    <property type="molecule type" value="Genomic_DNA"/>
</dbReference>
<keyword evidence="1" id="KW-0472">Membrane</keyword>
<dbReference type="Proteomes" id="UP000002015">
    <property type="component" value="Chromosome"/>
</dbReference>
<sequence>MIVARQHYIERAISLPITLTKDVNAAIQFEIESLQSEFHLFHKIISTADGKTQVMIWQIPRDIVPKGVMLVLPETYLLSFILETNQVCVYQAPSGAGPVKLVKTTKKICSSASEQQSLAIFSQAAGVNLQNTLDISAEEFLSHLLNALKISVKHLVTGFWVKPSAEKKDWGQILKPLIVPIATFFIGYLAITSLYVSYRLSTVSNMIEDQREDIDTVLTLQSSIHELQNQIEQYQSMSSSEEPAFRMWQVFAPLYKQGIQFKFIRYNGQQVFFSASAKSASKVLEQLLNVKTVISPQFSTAVRKTGDEETFIIKFSLAAEESLDE</sequence>
<protein>
    <recommendedName>
        <fullName evidence="4">Fimbrial assembly family protein</fullName>
    </recommendedName>
</protein>
<organism evidence="2 3">
    <name type="scientific">Shewanella sediminis (strain HAW-EB3)</name>
    <dbReference type="NCBI Taxonomy" id="425104"/>
    <lineage>
        <taxon>Bacteria</taxon>
        <taxon>Pseudomonadati</taxon>
        <taxon>Pseudomonadota</taxon>
        <taxon>Gammaproteobacteria</taxon>
        <taxon>Alteromonadales</taxon>
        <taxon>Shewanellaceae</taxon>
        <taxon>Shewanella</taxon>
    </lineage>
</organism>
<accession>A8FXQ4</accession>
<evidence type="ECO:0000313" key="2">
    <source>
        <dbReference type="EMBL" id="ABV37627.1"/>
    </source>
</evidence>
<keyword evidence="1" id="KW-1133">Transmembrane helix</keyword>
<dbReference type="KEGG" id="sse:Ssed_3023"/>
<evidence type="ECO:0000256" key="1">
    <source>
        <dbReference type="SAM" id="Phobius"/>
    </source>
</evidence>
<evidence type="ECO:0000313" key="3">
    <source>
        <dbReference type="Proteomes" id="UP000002015"/>
    </source>
</evidence>
<dbReference type="STRING" id="425104.Ssed_3023"/>
<dbReference type="HOGENOM" id="CLU_854991_0_0_6"/>
<evidence type="ECO:0008006" key="4">
    <source>
        <dbReference type="Google" id="ProtNLM"/>
    </source>
</evidence>
<gene>
    <name evidence="2" type="ordered locus">Ssed_3023</name>
</gene>
<feature type="transmembrane region" description="Helical" evidence="1">
    <location>
        <begin position="177"/>
        <end position="198"/>
    </location>
</feature>